<feature type="signal peptide" evidence="1">
    <location>
        <begin position="1"/>
        <end position="21"/>
    </location>
</feature>
<reference evidence="3 4" key="1">
    <citation type="submission" date="2017-02" db="EMBL/GenBank/DDBJ databases">
        <title>Draft Genome Sequence of Streptomyces tsukubaensis F601, a Producer of the immunosuppressant tacrolimus FK506.</title>
        <authorList>
            <person name="Zong G."/>
            <person name="Zhong C."/>
            <person name="Fu J."/>
            <person name="Qin R."/>
            <person name="Cao G."/>
        </authorList>
    </citation>
    <scope>NUCLEOTIDE SEQUENCE [LARGE SCALE GENOMIC DNA]</scope>
    <source>
        <strain evidence="3 4">F601</strain>
    </source>
</reference>
<comment type="caution">
    <text evidence="3">The sequence shown here is derived from an EMBL/GenBank/DDBJ whole genome shotgun (WGS) entry which is preliminary data.</text>
</comment>
<dbReference type="Proteomes" id="UP000190539">
    <property type="component" value="Unassembled WGS sequence"/>
</dbReference>
<proteinExistence type="predicted"/>
<accession>A0A1V4A4H9</accession>
<protein>
    <recommendedName>
        <fullName evidence="2">DUF306 domain-containing protein</fullName>
    </recommendedName>
</protein>
<feature type="domain" description="DUF306" evidence="2">
    <location>
        <begin position="158"/>
        <end position="266"/>
    </location>
</feature>
<evidence type="ECO:0000259" key="2">
    <source>
        <dbReference type="Pfam" id="PF03724"/>
    </source>
</evidence>
<evidence type="ECO:0000256" key="1">
    <source>
        <dbReference type="SAM" id="SignalP"/>
    </source>
</evidence>
<dbReference type="PROSITE" id="PS51257">
    <property type="entry name" value="PROKAR_LIPOPROTEIN"/>
    <property type="match status" value="1"/>
</dbReference>
<feature type="chain" id="PRO_5038391335" description="DUF306 domain-containing protein" evidence="1">
    <location>
        <begin position="22"/>
        <end position="276"/>
    </location>
</feature>
<dbReference type="PANTHER" id="PTHR35535:SF2">
    <property type="entry name" value="DUF306 DOMAIN-CONTAINING PROTEIN"/>
    <property type="match status" value="1"/>
</dbReference>
<dbReference type="EMBL" id="MVFC01000021">
    <property type="protein sequence ID" value="OON75617.1"/>
    <property type="molecule type" value="Genomic_DNA"/>
</dbReference>
<keyword evidence="1" id="KW-0732">Signal</keyword>
<keyword evidence="4" id="KW-1185">Reference proteome</keyword>
<dbReference type="InterPro" id="IPR038670">
    <property type="entry name" value="HslJ-like_sf"/>
</dbReference>
<dbReference type="AlphaFoldDB" id="A0A1V4A4H9"/>
<evidence type="ECO:0000313" key="3">
    <source>
        <dbReference type="EMBL" id="OON75617.1"/>
    </source>
</evidence>
<dbReference type="STRING" id="83656.B1H18_22430"/>
<dbReference type="Pfam" id="PF03724">
    <property type="entry name" value="META"/>
    <property type="match status" value="2"/>
</dbReference>
<dbReference type="InterPro" id="IPR005184">
    <property type="entry name" value="DUF306_Meta_HslJ"/>
</dbReference>
<name>A0A1V4A4H9_9ACTN</name>
<dbReference type="RefSeq" id="WP_077970402.1">
    <property type="nucleotide sequence ID" value="NZ_CP045178.1"/>
</dbReference>
<dbReference type="OrthoDB" id="4733425at2"/>
<feature type="domain" description="DUF306" evidence="2">
    <location>
        <begin position="47"/>
        <end position="149"/>
    </location>
</feature>
<gene>
    <name evidence="3" type="ORF">B1H18_22430</name>
</gene>
<dbReference type="Gene3D" id="2.40.128.270">
    <property type="match status" value="2"/>
</dbReference>
<dbReference type="InterPro" id="IPR053147">
    <property type="entry name" value="Hsp_HslJ-like"/>
</dbReference>
<organism evidence="3 4">
    <name type="scientific">Streptomyces tsukubensis</name>
    <dbReference type="NCBI Taxonomy" id="83656"/>
    <lineage>
        <taxon>Bacteria</taxon>
        <taxon>Bacillati</taxon>
        <taxon>Actinomycetota</taxon>
        <taxon>Actinomycetes</taxon>
        <taxon>Kitasatosporales</taxon>
        <taxon>Streptomycetaceae</taxon>
        <taxon>Streptomyces</taxon>
    </lineage>
</organism>
<sequence>MDTHRPTRPTLIVRGALSVLAGCGVLVACGTDSGSGGSGSVETRLPVTGVRWNVDRVTADGTRSTAPAGAHVEFGKNGRVTGNLGCNRFSSGADLREDSVRIQRATLTKVACDKKTMRFEKALGSALTGTLKAKVGKGRLTLTTAKGDTVDLTSEHPAPLTGTTWRVTALVDKEKVTALPDSVDGKARLVFGKDGTVRGSLGCNRVTAKARIHDGHITLGKPVTTRMMCTGDRMATERALLALFDSTVSYDLSHRGLSLKAENGKGLDATAEKDAS</sequence>
<evidence type="ECO:0000313" key="4">
    <source>
        <dbReference type="Proteomes" id="UP000190539"/>
    </source>
</evidence>
<dbReference type="PANTHER" id="PTHR35535">
    <property type="entry name" value="HEAT SHOCK PROTEIN HSLJ"/>
    <property type="match status" value="1"/>
</dbReference>